<dbReference type="InterPro" id="IPR010179">
    <property type="entry name" value="CRISPR-assoc_prot_Cse3"/>
</dbReference>
<dbReference type="SUPFAM" id="SSF117987">
    <property type="entry name" value="CRISPR-associated protein"/>
    <property type="match status" value="2"/>
</dbReference>
<gene>
    <name evidence="1" type="primary">cas6e</name>
    <name evidence="1" type="ORF">IAD28_04935</name>
</gene>
<dbReference type="Gene3D" id="3.30.70.1200">
    <property type="entry name" value="Crispr-associated protein, domain 1"/>
    <property type="match status" value="1"/>
</dbReference>
<organism evidence="1 2">
    <name type="scientific">Candidatus Faeciplasma avium</name>
    <dbReference type="NCBI Taxonomy" id="2840798"/>
    <lineage>
        <taxon>Bacteria</taxon>
        <taxon>Bacillati</taxon>
        <taxon>Bacillota</taxon>
        <taxon>Clostridia</taxon>
        <taxon>Eubacteriales</taxon>
        <taxon>Oscillospiraceae</taxon>
        <taxon>Oscillospiraceae incertae sedis</taxon>
        <taxon>Candidatus Faeciplasma</taxon>
    </lineage>
</organism>
<accession>A0A9D1NR90</accession>
<dbReference type="Pfam" id="PF08798">
    <property type="entry name" value="CRISPR_assoc"/>
    <property type="match status" value="1"/>
</dbReference>
<dbReference type="AlphaFoldDB" id="A0A9D1NR90"/>
<dbReference type="SMART" id="SM01101">
    <property type="entry name" value="CRISPR_assoc"/>
    <property type="match status" value="1"/>
</dbReference>
<dbReference type="Proteomes" id="UP000823960">
    <property type="component" value="Unassembled WGS sequence"/>
</dbReference>
<dbReference type="Gene3D" id="3.30.70.1210">
    <property type="entry name" value="Crispr-associated protein, domain 2"/>
    <property type="match status" value="1"/>
</dbReference>
<protein>
    <submittedName>
        <fullName evidence="1">Type I-E CRISPR-associated protein Cas6/Cse3/CasE</fullName>
    </submittedName>
</protein>
<proteinExistence type="predicted"/>
<dbReference type="CDD" id="cd09727">
    <property type="entry name" value="Cas6_I-E"/>
    <property type="match status" value="1"/>
</dbReference>
<name>A0A9D1NR90_9FIRM</name>
<sequence length="211" mass="24003">MYLNRIKLDMTNRETMQALTSPNRLHGAIESCFPGERIRKLWRIDTLGGQAYLMLLSQSTPELDTVCRQFAPPGEGWESRPYDALLNRIEPYGVWRFRLTANPTKSLHNDNGRGRVCAHITVAHQKEWLMERSERGGFLLKEDEFDVVHSQWLRFRKGTEGGRPVTLLSVTYEGILTVSDAESFKRTLTQGIGRGRAYGMGMMTVIKGVSP</sequence>
<reference evidence="1" key="1">
    <citation type="submission" date="2020-10" db="EMBL/GenBank/DDBJ databases">
        <authorList>
            <person name="Gilroy R."/>
        </authorList>
    </citation>
    <scope>NUCLEOTIDE SEQUENCE</scope>
    <source>
        <strain evidence="1">1370</strain>
    </source>
</reference>
<comment type="caution">
    <text evidence="1">The sequence shown here is derived from an EMBL/GenBank/DDBJ whole genome shotgun (WGS) entry which is preliminary data.</text>
</comment>
<evidence type="ECO:0000313" key="1">
    <source>
        <dbReference type="EMBL" id="HIV11017.1"/>
    </source>
</evidence>
<reference evidence="1" key="2">
    <citation type="journal article" date="2021" name="PeerJ">
        <title>Extensive microbial diversity within the chicken gut microbiome revealed by metagenomics and culture.</title>
        <authorList>
            <person name="Gilroy R."/>
            <person name="Ravi A."/>
            <person name="Getino M."/>
            <person name="Pursley I."/>
            <person name="Horton D.L."/>
            <person name="Alikhan N.F."/>
            <person name="Baker D."/>
            <person name="Gharbi K."/>
            <person name="Hall N."/>
            <person name="Watson M."/>
            <person name="Adriaenssens E.M."/>
            <person name="Foster-Nyarko E."/>
            <person name="Jarju S."/>
            <person name="Secka A."/>
            <person name="Antonio M."/>
            <person name="Oren A."/>
            <person name="Chaudhuri R.R."/>
            <person name="La Ragione R."/>
            <person name="Hildebrand F."/>
            <person name="Pallen M.J."/>
        </authorList>
    </citation>
    <scope>NUCLEOTIDE SEQUENCE</scope>
    <source>
        <strain evidence="1">1370</strain>
    </source>
</reference>
<evidence type="ECO:0000313" key="2">
    <source>
        <dbReference type="Proteomes" id="UP000823960"/>
    </source>
</evidence>
<dbReference type="NCBIfam" id="TIGR01907">
    <property type="entry name" value="casE_Cse3"/>
    <property type="match status" value="1"/>
</dbReference>
<dbReference type="EMBL" id="DVOL01000067">
    <property type="protein sequence ID" value="HIV11017.1"/>
    <property type="molecule type" value="Genomic_DNA"/>
</dbReference>